<dbReference type="EMBL" id="AP007161">
    <property type="protein sequence ID" value="BAE60534.1"/>
    <property type="molecule type" value="Genomic_DNA"/>
</dbReference>
<evidence type="ECO:0000256" key="3">
    <source>
        <dbReference type="ARBA" id="ARBA00023002"/>
    </source>
</evidence>
<evidence type="ECO:0000256" key="2">
    <source>
        <dbReference type="ARBA" id="ARBA00022857"/>
    </source>
</evidence>
<dbReference type="GO" id="GO:0016616">
    <property type="term" value="F:oxidoreductase activity, acting on the CH-OH group of donors, NAD or NADP as acceptor"/>
    <property type="evidence" value="ECO:0007669"/>
    <property type="project" value="UniProtKB-ARBA"/>
</dbReference>
<dbReference type="KEGG" id="aor:AO090012000341"/>
<dbReference type="InterPro" id="IPR020904">
    <property type="entry name" value="Sc_DH/Rdtase_CS"/>
</dbReference>
<evidence type="ECO:0000313" key="5">
    <source>
        <dbReference type="EMBL" id="BAE60534.1"/>
    </source>
</evidence>
<dbReference type="Proteomes" id="UP000006564">
    <property type="component" value="Chromosome 4"/>
</dbReference>
<dbReference type="InterPro" id="IPR002347">
    <property type="entry name" value="SDR_fam"/>
</dbReference>
<sequence length="315" mass="33638">MSVNSNCNVHDPGFRESKPSQGDPSRPVADLFRLDGRTIVSKVPDNPLAIAKADQLLLDPVTGANGFLGTTLAMAILESGGDVVCLDLPGEPTATNWNVTDEVEQTALKYARSLSYWPLDVTNETMVADVFAKFMPTLRFPLRGLVVCAGISRNGPAISFPISTVREMLDVNVSGAFLAAQAAAWEMRQSDVSGSIVLVASMSGYVSNKGVDTAGYNASKAAVQQLARSLAAEWGSRKGMPLIRVNSLSPGYIRTAATAEALQKPGLEEQWVGDNMLYRLSTADEFRAPVLFMLGDGSSFMTGSDLRVDGGHCAW</sequence>
<dbReference type="OMA" id="QWVGDNM"/>
<dbReference type="SUPFAM" id="SSF51735">
    <property type="entry name" value="NAD(P)-binding Rossmann-fold domains"/>
    <property type="match status" value="1"/>
</dbReference>
<dbReference type="Gene3D" id="3.40.50.720">
    <property type="entry name" value="NAD(P)-binding Rossmann-like Domain"/>
    <property type="match status" value="1"/>
</dbReference>
<evidence type="ECO:0000256" key="4">
    <source>
        <dbReference type="SAM" id="MobiDB-lite"/>
    </source>
</evidence>
<dbReference type="PANTHER" id="PTHR43008:SF4">
    <property type="entry name" value="CHAIN DEHYDROGENASE, PUTATIVE (AFU_ORTHOLOGUE AFUA_4G08710)-RELATED"/>
    <property type="match status" value="1"/>
</dbReference>
<dbReference type="Pfam" id="PF13561">
    <property type="entry name" value="adh_short_C2"/>
    <property type="match status" value="1"/>
</dbReference>
<keyword evidence="3" id="KW-0560">Oxidoreductase</keyword>
<dbReference type="HOGENOM" id="CLU_010194_1_1_1"/>
<name>Q2UD31_ASPOR</name>
<dbReference type="PANTHER" id="PTHR43008">
    <property type="entry name" value="BENZIL REDUCTASE"/>
    <property type="match status" value="1"/>
</dbReference>
<reference evidence="5 6" key="1">
    <citation type="journal article" date="2005" name="Nature">
        <title>Genome sequencing and analysis of Aspergillus oryzae.</title>
        <authorList>
            <person name="Machida M."/>
            <person name="Asai K."/>
            <person name="Sano M."/>
            <person name="Tanaka T."/>
            <person name="Kumagai T."/>
            <person name="Terai G."/>
            <person name="Kusumoto K."/>
            <person name="Arima T."/>
            <person name="Akita O."/>
            <person name="Kashiwagi Y."/>
            <person name="Abe K."/>
            <person name="Gomi K."/>
            <person name="Horiuchi H."/>
            <person name="Kitamoto K."/>
            <person name="Kobayashi T."/>
            <person name="Takeuchi M."/>
            <person name="Denning D.W."/>
            <person name="Galagan J.E."/>
            <person name="Nierman W.C."/>
            <person name="Yu J."/>
            <person name="Archer D.B."/>
            <person name="Bennett J.W."/>
            <person name="Bhatnagar D."/>
            <person name="Cleveland T.E."/>
            <person name="Fedorova N.D."/>
            <person name="Gotoh O."/>
            <person name="Horikawa H."/>
            <person name="Hosoyama A."/>
            <person name="Ichinomiya M."/>
            <person name="Igarashi R."/>
            <person name="Iwashita K."/>
            <person name="Juvvadi P.R."/>
            <person name="Kato M."/>
            <person name="Kato Y."/>
            <person name="Kin T."/>
            <person name="Kokubun A."/>
            <person name="Maeda H."/>
            <person name="Maeyama N."/>
            <person name="Maruyama J."/>
            <person name="Nagasaki H."/>
            <person name="Nakajima T."/>
            <person name="Oda K."/>
            <person name="Okada K."/>
            <person name="Paulsen I."/>
            <person name="Sakamoto K."/>
            <person name="Sawano T."/>
            <person name="Takahashi M."/>
            <person name="Takase K."/>
            <person name="Terabayashi Y."/>
            <person name="Wortman J."/>
            <person name="Yamada O."/>
            <person name="Yamagata Y."/>
            <person name="Anazawa H."/>
            <person name="Hata Y."/>
            <person name="Koide Y."/>
            <person name="Komori T."/>
            <person name="Koyama Y."/>
            <person name="Minetoki T."/>
            <person name="Suharnan S."/>
            <person name="Tanaka A."/>
            <person name="Isono K."/>
            <person name="Kuhara S."/>
            <person name="Ogasawara N."/>
            <person name="Kikuchi H."/>
        </authorList>
    </citation>
    <scope>NUCLEOTIDE SEQUENCE [LARGE SCALE GENOMIC DNA]</scope>
    <source>
        <strain evidence="6">ATCC 42149 / RIB 40</strain>
    </source>
</reference>
<proteinExistence type="inferred from homology"/>
<keyword evidence="2" id="KW-0521">NADP</keyword>
<feature type="region of interest" description="Disordered" evidence="4">
    <location>
        <begin position="1"/>
        <end position="28"/>
    </location>
</feature>
<evidence type="ECO:0000256" key="1">
    <source>
        <dbReference type="ARBA" id="ARBA00006484"/>
    </source>
</evidence>
<keyword evidence="6" id="KW-1185">Reference proteome</keyword>
<dbReference type="PRINTS" id="PR00081">
    <property type="entry name" value="GDHRDH"/>
</dbReference>
<dbReference type="RefSeq" id="XP_023091368.1">
    <property type="nucleotide sequence ID" value="XM_023236441.1"/>
</dbReference>
<protein>
    <submittedName>
        <fullName evidence="5">DNA, SC012</fullName>
    </submittedName>
</protein>
<dbReference type="PROSITE" id="PS00061">
    <property type="entry name" value="ADH_SHORT"/>
    <property type="match status" value="1"/>
</dbReference>
<evidence type="ECO:0000313" key="6">
    <source>
        <dbReference type="Proteomes" id="UP000006564"/>
    </source>
</evidence>
<dbReference type="GO" id="GO:0044550">
    <property type="term" value="P:secondary metabolite biosynthetic process"/>
    <property type="evidence" value="ECO:0007669"/>
    <property type="project" value="UniProtKB-ARBA"/>
</dbReference>
<dbReference type="EMBL" id="BA000052">
    <property type="protein sequence ID" value="BAE60534.1"/>
    <property type="molecule type" value="Genomic_DNA"/>
</dbReference>
<dbReference type="AlphaFoldDB" id="Q2UD31"/>
<dbReference type="InterPro" id="IPR036291">
    <property type="entry name" value="NAD(P)-bd_dom_sf"/>
</dbReference>
<accession>Q2UD31</accession>
<organism evidence="5 6">
    <name type="scientific">Aspergillus oryzae (strain ATCC 42149 / RIB 40)</name>
    <name type="common">Yellow koji mold</name>
    <dbReference type="NCBI Taxonomy" id="510516"/>
    <lineage>
        <taxon>Eukaryota</taxon>
        <taxon>Fungi</taxon>
        <taxon>Dikarya</taxon>
        <taxon>Ascomycota</taxon>
        <taxon>Pezizomycotina</taxon>
        <taxon>Eurotiomycetes</taxon>
        <taxon>Eurotiomycetidae</taxon>
        <taxon>Eurotiales</taxon>
        <taxon>Aspergillaceae</taxon>
        <taxon>Aspergillus</taxon>
        <taxon>Aspergillus subgen. Circumdati</taxon>
    </lineage>
</organism>
<comment type="similarity">
    <text evidence="1">Belongs to the short-chain dehydrogenases/reductases (SDR) family.</text>
</comment>
<gene>
    <name evidence="5" type="ORF">AO090012000341</name>
</gene>
<dbReference type="GO" id="GO:0050664">
    <property type="term" value="F:oxidoreductase activity, acting on NAD(P)H, oxygen as acceptor"/>
    <property type="evidence" value="ECO:0007669"/>
    <property type="project" value="TreeGrafter"/>
</dbReference>
<dbReference type="GeneID" id="5987847"/>